<evidence type="ECO:0000313" key="2">
    <source>
        <dbReference type="Proteomes" id="UP001232992"/>
    </source>
</evidence>
<protein>
    <submittedName>
        <fullName evidence="1">Uncharacterized protein</fullName>
    </submittedName>
</protein>
<sequence>MADLVLEVDAEIKTAFERANPDARKKIIDLIKICLQDELYRPEDPKALDSEVRGVKLKESLVKQGLQIAQLETEQELIDFALEQLIDRQKKRNLLDLSGQIQFSTDYDYKALRETRNVPD</sequence>
<dbReference type="EMBL" id="JAQOSQ010000002">
    <property type="protein sequence ID" value="MDJ1182203.1"/>
    <property type="molecule type" value="Genomic_DNA"/>
</dbReference>
<organism evidence="1 2">
    <name type="scientific">Roseofilum casamattae BLCC-M143</name>
    <dbReference type="NCBI Taxonomy" id="3022442"/>
    <lineage>
        <taxon>Bacteria</taxon>
        <taxon>Bacillati</taxon>
        <taxon>Cyanobacteriota</taxon>
        <taxon>Cyanophyceae</taxon>
        <taxon>Desertifilales</taxon>
        <taxon>Desertifilaceae</taxon>
        <taxon>Roseofilum</taxon>
        <taxon>Roseofilum casamattae</taxon>
    </lineage>
</organism>
<gene>
    <name evidence="1" type="ORF">PMH09_03265</name>
</gene>
<keyword evidence="2" id="KW-1185">Reference proteome</keyword>
<name>A0ABT7BSN8_9CYAN</name>
<evidence type="ECO:0000313" key="1">
    <source>
        <dbReference type="EMBL" id="MDJ1182203.1"/>
    </source>
</evidence>
<proteinExistence type="predicted"/>
<dbReference type="Proteomes" id="UP001232992">
    <property type="component" value="Unassembled WGS sequence"/>
</dbReference>
<reference evidence="1 2" key="1">
    <citation type="submission" date="2023-01" db="EMBL/GenBank/DDBJ databases">
        <title>Novel diversity within Roseofilum (Cyanobacteria; Desertifilaceae) from marine benthic mats with descriptions of four novel species.</title>
        <authorList>
            <person name="Wang Y."/>
            <person name="Berthold D.E."/>
            <person name="Hu J."/>
            <person name="Lefler F.W."/>
            <person name="Laughinghouse H.D. IV."/>
        </authorList>
    </citation>
    <scope>NUCLEOTIDE SEQUENCE [LARGE SCALE GENOMIC DNA]</scope>
    <source>
        <strain evidence="1 2">BLCC-M143</strain>
    </source>
</reference>
<comment type="caution">
    <text evidence="1">The sequence shown here is derived from an EMBL/GenBank/DDBJ whole genome shotgun (WGS) entry which is preliminary data.</text>
</comment>
<accession>A0ABT7BSN8</accession>